<proteinExistence type="predicted"/>
<dbReference type="eggNOG" id="COG4961">
    <property type="taxonomic scope" value="Bacteria"/>
</dbReference>
<gene>
    <name evidence="3" type="ORF">DESME_07180</name>
</gene>
<dbReference type="RefSeq" id="WP_006715446.1">
    <property type="nucleotide sequence ID" value="NZ_CP007032.1"/>
</dbReference>
<dbReference type="AlphaFoldDB" id="W0ECS2"/>
<dbReference type="Pfam" id="PF07811">
    <property type="entry name" value="TadE"/>
    <property type="match status" value="1"/>
</dbReference>
<evidence type="ECO:0000259" key="2">
    <source>
        <dbReference type="Pfam" id="PF07811"/>
    </source>
</evidence>
<dbReference type="Proteomes" id="UP000010847">
    <property type="component" value="Chromosome"/>
</dbReference>
<sequence length="129" mass="13838">MKLHKEEQGQALVEMALVLPLLLLLLFGIIEMGRVGYAYITVSNAARSAARVATTGGMDLDIQNAAIIAAPSLNEAELTTVITPTQANRQSGQSVQVQVSYPVHLIVPLISDILPNPFVVNSTLSMRVE</sequence>
<feature type="transmembrane region" description="Helical" evidence="1">
    <location>
        <begin position="12"/>
        <end position="30"/>
    </location>
</feature>
<dbReference type="STRING" id="871968.DESME_07180"/>
<protein>
    <submittedName>
        <fullName evidence="3">Pilus assembly protein TadE</fullName>
    </submittedName>
</protein>
<reference evidence="3 4" key="1">
    <citation type="submission" date="2013-12" db="EMBL/GenBank/DDBJ databases">
        <authorList>
            <consortium name="DOE Joint Genome Institute"/>
            <person name="Smidt H."/>
            <person name="Huntemann M."/>
            <person name="Han J."/>
            <person name="Chen A."/>
            <person name="Kyrpides N."/>
            <person name="Mavromatis K."/>
            <person name="Markowitz V."/>
            <person name="Palaniappan K."/>
            <person name="Ivanova N."/>
            <person name="Schaumberg A."/>
            <person name="Pati A."/>
            <person name="Liolios K."/>
            <person name="Nordberg H.P."/>
            <person name="Cantor M.N."/>
            <person name="Hua S.X."/>
            <person name="Woyke T."/>
        </authorList>
    </citation>
    <scope>NUCLEOTIDE SEQUENCE [LARGE SCALE GENOMIC DNA]</scope>
    <source>
        <strain evidence="4">DSM 15288</strain>
    </source>
</reference>
<evidence type="ECO:0000313" key="4">
    <source>
        <dbReference type="Proteomes" id="UP000010847"/>
    </source>
</evidence>
<keyword evidence="1" id="KW-0472">Membrane</keyword>
<dbReference type="OrthoDB" id="1683505at2"/>
<accession>W0ECS2</accession>
<dbReference type="EMBL" id="CP007032">
    <property type="protein sequence ID" value="AHF06871.1"/>
    <property type="molecule type" value="Genomic_DNA"/>
</dbReference>
<keyword evidence="1" id="KW-1133">Transmembrane helix</keyword>
<name>W0ECS2_9FIRM</name>
<feature type="domain" description="TadE-like" evidence="2">
    <location>
        <begin position="9"/>
        <end position="51"/>
    </location>
</feature>
<dbReference type="KEGG" id="dmt:DESME_07180"/>
<evidence type="ECO:0000256" key="1">
    <source>
        <dbReference type="SAM" id="Phobius"/>
    </source>
</evidence>
<evidence type="ECO:0000313" key="3">
    <source>
        <dbReference type="EMBL" id="AHF06871.1"/>
    </source>
</evidence>
<keyword evidence="4" id="KW-1185">Reference proteome</keyword>
<organism evidence="3 4">
    <name type="scientific">Desulfitobacterium metallireducens DSM 15288</name>
    <dbReference type="NCBI Taxonomy" id="871968"/>
    <lineage>
        <taxon>Bacteria</taxon>
        <taxon>Bacillati</taxon>
        <taxon>Bacillota</taxon>
        <taxon>Clostridia</taxon>
        <taxon>Eubacteriales</taxon>
        <taxon>Desulfitobacteriaceae</taxon>
        <taxon>Desulfitobacterium</taxon>
    </lineage>
</organism>
<keyword evidence="1" id="KW-0812">Transmembrane</keyword>
<dbReference type="HOGENOM" id="CLU_122851_2_0_9"/>
<dbReference type="InterPro" id="IPR012495">
    <property type="entry name" value="TadE-like_dom"/>
</dbReference>